<sequence>MLLTASVLYVSYKVNLNLHNCIVVEQLQCYNRDSLALVLTSDAATQLVCTIGEAFEKTQIQVLESVEFSVETVRSLRLKMHHIVRQYNENFAD</sequence>
<evidence type="ECO:0000313" key="2">
    <source>
        <dbReference type="Proteomes" id="UP000831804"/>
    </source>
</evidence>
<organism evidence="1 2">
    <name type="scientific">Dione juno nucleopolyhedrovirus</name>
    <dbReference type="NCBI Taxonomy" id="2594175"/>
    <lineage>
        <taxon>Viruses</taxon>
        <taxon>Viruses incertae sedis</taxon>
        <taxon>Naldaviricetes</taxon>
        <taxon>Lefavirales</taxon>
        <taxon>Baculoviridae</taxon>
        <taxon>Alphabaculovirus</taxon>
        <taxon>Alphabaculovirus dijunonis</taxon>
    </lineage>
</organism>
<dbReference type="EMBL" id="MK558262">
    <property type="protein sequence ID" value="QDL57029.1"/>
    <property type="molecule type" value="Genomic_DNA"/>
</dbReference>
<proteinExistence type="predicted"/>
<keyword evidence="2" id="KW-1185">Reference proteome</keyword>
<dbReference type="Pfam" id="PF07785">
    <property type="entry name" value="DUF1623"/>
    <property type="match status" value="1"/>
</dbReference>
<gene>
    <name evidence="1" type="ORF">DijuNPV-ORF-48</name>
</gene>
<protein>
    <submittedName>
        <fullName evidence="1">Uncharacterized protein</fullName>
    </submittedName>
</protein>
<accession>A0AAE6LCK3</accession>
<evidence type="ECO:0000313" key="1">
    <source>
        <dbReference type="EMBL" id="QDL57029.1"/>
    </source>
</evidence>
<dbReference type="InterPro" id="IPR012428">
    <property type="entry name" value="AcMNPV_Orf117"/>
</dbReference>
<name>A0AAE6LCK3_9ABAC</name>
<reference evidence="1" key="1">
    <citation type="journal article" date="2019" name="Viruses">
        <title>A Nymphalid-Infecting Group I Alphabaculovirus Isolated from the Major Passion Fruit Caterpillar Pest Dione juno juno (Lepidoptera: Nymphalidae).</title>
        <authorList>
            <person name="Ribeiro B.M."/>
            <person name="Dos Santos E.R."/>
            <person name="Trentin L.B."/>
            <person name="da Silva L.A."/>
            <person name="de Melo F.L."/>
            <person name="Kitajima E.W."/>
            <person name="Ardisson-Araujo D.M.P."/>
        </authorList>
    </citation>
    <scope>NUCLEOTIDE SEQUENCE</scope>
    <source>
        <strain evidence="1">Araguari-MG</strain>
    </source>
</reference>
<dbReference type="Proteomes" id="UP000831804">
    <property type="component" value="Segment"/>
</dbReference>